<organism evidence="4 5">
    <name type="scientific">Cellulomonas edaphi</name>
    <dbReference type="NCBI Taxonomy" id="3053468"/>
    <lineage>
        <taxon>Bacteria</taxon>
        <taxon>Bacillati</taxon>
        <taxon>Actinomycetota</taxon>
        <taxon>Actinomycetes</taxon>
        <taxon>Micrococcales</taxon>
        <taxon>Cellulomonadaceae</taxon>
        <taxon>Cellulomonas</taxon>
    </lineage>
</organism>
<feature type="domain" description="D-isomer specific 2-hydroxyacid dehydrogenase NAD-binding" evidence="3">
    <location>
        <begin position="96"/>
        <end position="278"/>
    </location>
</feature>
<evidence type="ECO:0000256" key="2">
    <source>
        <dbReference type="ARBA" id="ARBA00023027"/>
    </source>
</evidence>
<dbReference type="InterPro" id="IPR036291">
    <property type="entry name" value="NAD(P)-bd_dom_sf"/>
</dbReference>
<evidence type="ECO:0000259" key="3">
    <source>
        <dbReference type="Pfam" id="PF02826"/>
    </source>
</evidence>
<evidence type="ECO:0000256" key="1">
    <source>
        <dbReference type="ARBA" id="ARBA00023002"/>
    </source>
</evidence>
<evidence type="ECO:0000313" key="4">
    <source>
        <dbReference type="EMBL" id="MDM7831688.1"/>
    </source>
</evidence>
<keyword evidence="2" id="KW-0520">NAD</keyword>
<proteinExistence type="predicted"/>
<accession>A0ABT7S7T4</accession>
<dbReference type="Pfam" id="PF02826">
    <property type="entry name" value="2-Hacid_dh_C"/>
    <property type="match status" value="1"/>
</dbReference>
<protein>
    <submittedName>
        <fullName evidence="4">NAD(P)-dependent oxidoreductase</fullName>
    </submittedName>
</protein>
<gene>
    <name evidence="4" type="ORF">QRT05_10120</name>
</gene>
<dbReference type="SUPFAM" id="SSF51735">
    <property type="entry name" value="NAD(P)-binding Rossmann-fold domains"/>
    <property type="match status" value="1"/>
</dbReference>
<keyword evidence="5" id="KW-1185">Reference proteome</keyword>
<dbReference type="PANTHER" id="PTHR43333:SF1">
    <property type="entry name" value="D-ISOMER SPECIFIC 2-HYDROXYACID DEHYDROGENASE NAD-BINDING DOMAIN-CONTAINING PROTEIN"/>
    <property type="match status" value="1"/>
</dbReference>
<dbReference type="InterPro" id="IPR006140">
    <property type="entry name" value="D-isomer_DH_NAD-bd"/>
</dbReference>
<sequence>MAVPTTLHEHLDLPEGVREVRYAPDQPVPDCDAEILVVWGSGRRVLRDAATRLPRLRWVAGLAAGVDTLLDAGFAPDVTLTSGRGLHDGPVAEHTLALLLACARRIPELVRAQDQHRWAAELGGIQEVRADEFRSLAGARVVVWGFGSIAARLAPLLVALGASVTGVATTPGTRHGFHVVTPDELPGILPAADALVSLLPDTPATRHAVDAEVLSLLPRHAFVVNVGRGATLDQDALLSAVRDGALAGAALDVFDREPLPADSPIWDEPRILVSPHSAGGRPLGAAAFLQENLAAYLAGEPLRNTVPR</sequence>
<keyword evidence="1" id="KW-0560">Oxidoreductase</keyword>
<dbReference type="RefSeq" id="WP_289447096.1">
    <property type="nucleotide sequence ID" value="NZ_JAUCGR010000002.1"/>
</dbReference>
<dbReference type="Proteomes" id="UP001321453">
    <property type="component" value="Unassembled WGS sequence"/>
</dbReference>
<dbReference type="SUPFAM" id="SSF52283">
    <property type="entry name" value="Formate/glycerate dehydrogenase catalytic domain-like"/>
    <property type="match status" value="1"/>
</dbReference>
<name>A0ABT7S7T4_9CELL</name>
<dbReference type="PANTHER" id="PTHR43333">
    <property type="entry name" value="2-HACID_DH_C DOMAIN-CONTAINING PROTEIN"/>
    <property type="match status" value="1"/>
</dbReference>
<dbReference type="Gene3D" id="3.40.50.720">
    <property type="entry name" value="NAD(P)-binding Rossmann-like Domain"/>
    <property type="match status" value="2"/>
</dbReference>
<evidence type="ECO:0000313" key="5">
    <source>
        <dbReference type="Proteomes" id="UP001321453"/>
    </source>
</evidence>
<dbReference type="EMBL" id="JAUCGR010000002">
    <property type="protein sequence ID" value="MDM7831688.1"/>
    <property type="molecule type" value="Genomic_DNA"/>
</dbReference>
<reference evidence="4 5" key="1">
    <citation type="submission" date="2023-06" db="EMBL/GenBank/DDBJ databases">
        <title>Cellulomonas sp. MW9 Whole genome sequence.</title>
        <authorList>
            <person name="Park S."/>
        </authorList>
    </citation>
    <scope>NUCLEOTIDE SEQUENCE [LARGE SCALE GENOMIC DNA]</scope>
    <source>
        <strain evidence="4 5">MW9</strain>
    </source>
</reference>
<comment type="caution">
    <text evidence="4">The sequence shown here is derived from an EMBL/GenBank/DDBJ whole genome shotgun (WGS) entry which is preliminary data.</text>
</comment>